<reference evidence="6" key="1">
    <citation type="submission" date="2018-06" db="EMBL/GenBank/DDBJ databases">
        <authorList>
            <person name="Zhirakovskaya E."/>
        </authorList>
    </citation>
    <scope>NUCLEOTIDE SEQUENCE</scope>
</reference>
<name>A0A3B0WY51_9ZZZZ</name>
<dbReference type="PANTHER" id="PTHR38099">
    <property type="entry name" value="LARGE RIBOSOMAL RNA SUBUNIT ACCUMULATION PROTEIN YCED"/>
    <property type="match status" value="1"/>
</dbReference>
<proteinExistence type="inferred from homology"/>
<evidence type="ECO:0000256" key="4">
    <source>
        <dbReference type="ARBA" id="ARBA00022517"/>
    </source>
</evidence>
<keyword evidence="4" id="KW-0690">Ribosome biogenesis</keyword>
<evidence type="ECO:0000256" key="2">
    <source>
        <dbReference type="ARBA" id="ARBA00010740"/>
    </source>
</evidence>
<dbReference type="GO" id="GO:0042254">
    <property type="term" value="P:ribosome biogenesis"/>
    <property type="evidence" value="ECO:0007669"/>
    <property type="project" value="UniProtKB-KW"/>
</dbReference>
<dbReference type="InterPro" id="IPR039255">
    <property type="entry name" value="YceD_bac"/>
</dbReference>
<comment type="similarity">
    <text evidence="2">Belongs to the DUF177 domain family.</text>
</comment>
<evidence type="ECO:0000256" key="3">
    <source>
        <dbReference type="ARBA" id="ARBA00015716"/>
    </source>
</evidence>
<dbReference type="EMBL" id="UOFF01000192">
    <property type="protein sequence ID" value="VAW56172.1"/>
    <property type="molecule type" value="Genomic_DNA"/>
</dbReference>
<comment type="function">
    <text evidence="1">Plays a role in synthesis, processing and/or stability of 23S rRNA.</text>
</comment>
<accession>A0A3B0WY51</accession>
<dbReference type="Pfam" id="PF02620">
    <property type="entry name" value="YceD"/>
    <property type="match status" value="1"/>
</dbReference>
<evidence type="ECO:0000256" key="5">
    <source>
        <dbReference type="ARBA" id="ARBA00031841"/>
    </source>
</evidence>
<dbReference type="PANTHER" id="PTHR38099:SF1">
    <property type="entry name" value="LARGE RIBOSOMAL RNA SUBUNIT ACCUMULATION PROTEIN YCED"/>
    <property type="match status" value="1"/>
</dbReference>
<evidence type="ECO:0000256" key="1">
    <source>
        <dbReference type="ARBA" id="ARBA00002868"/>
    </source>
</evidence>
<protein>
    <recommendedName>
        <fullName evidence="3">Large ribosomal RNA subunit accumulation protein YceD</fullName>
    </recommendedName>
    <alternativeName>
        <fullName evidence="5">23S rRNA accumulation protein YceD</fullName>
    </alternativeName>
</protein>
<evidence type="ECO:0000313" key="6">
    <source>
        <dbReference type="EMBL" id="VAW56172.1"/>
    </source>
</evidence>
<gene>
    <name evidence="6" type="ORF">MNBD_GAMMA07-2252</name>
</gene>
<organism evidence="6">
    <name type="scientific">hydrothermal vent metagenome</name>
    <dbReference type="NCBI Taxonomy" id="652676"/>
    <lineage>
        <taxon>unclassified sequences</taxon>
        <taxon>metagenomes</taxon>
        <taxon>ecological metagenomes</taxon>
    </lineage>
</organism>
<dbReference type="InterPro" id="IPR003772">
    <property type="entry name" value="YceD"/>
</dbReference>
<dbReference type="GO" id="GO:0005829">
    <property type="term" value="C:cytosol"/>
    <property type="evidence" value="ECO:0007669"/>
    <property type="project" value="TreeGrafter"/>
</dbReference>
<sequence>MKQTLPVHLNFAQKAKIGFEIEGKWPIKQFKRLNESLLSDQGELVASLKFDRDGPVPYVAGHVTTELQLKCQRCMSEMPYVVDIEFKLGFVQNDEQMERLSSDYEPYLLTTDENHLPDMLEEELLLALPLVPMHEFDCSDYLQKQISEQKIEVETPEKKPNPFSVLKELL</sequence>
<dbReference type="AlphaFoldDB" id="A0A3B0WY51"/>